<evidence type="ECO:0000313" key="7">
    <source>
        <dbReference type="EMBL" id="MDR7667274.1"/>
    </source>
</evidence>
<dbReference type="Pfam" id="PF01943">
    <property type="entry name" value="Polysacc_synt"/>
    <property type="match status" value="1"/>
</dbReference>
<feature type="transmembrane region" description="Helical" evidence="6">
    <location>
        <begin position="183"/>
        <end position="201"/>
    </location>
</feature>
<evidence type="ECO:0000313" key="8">
    <source>
        <dbReference type="Proteomes" id="UP001246244"/>
    </source>
</evidence>
<keyword evidence="3 6" id="KW-0812">Transmembrane</keyword>
<dbReference type="PANTHER" id="PTHR30250">
    <property type="entry name" value="PST FAMILY PREDICTED COLANIC ACID TRANSPORTER"/>
    <property type="match status" value="1"/>
</dbReference>
<organism evidence="7 8">
    <name type="scientific">Methanosarcina baikalica</name>
    <dbReference type="NCBI Taxonomy" id="3073890"/>
    <lineage>
        <taxon>Archaea</taxon>
        <taxon>Methanobacteriati</taxon>
        <taxon>Methanobacteriota</taxon>
        <taxon>Stenosarchaea group</taxon>
        <taxon>Methanomicrobia</taxon>
        <taxon>Methanosarcinales</taxon>
        <taxon>Methanosarcinaceae</taxon>
        <taxon>Methanosarcina</taxon>
    </lineage>
</organism>
<dbReference type="InterPro" id="IPR050833">
    <property type="entry name" value="Poly_Biosynth_Transport"/>
</dbReference>
<keyword evidence="2" id="KW-1003">Cell membrane</keyword>
<feature type="transmembrane region" description="Helical" evidence="6">
    <location>
        <begin position="246"/>
        <end position="273"/>
    </location>
</feature>
<name>A0ABU2D5L4_9EURY</name>
<evidence type="ECO:0000256" key="1">
    <source>
        <dbReference type="ARBA" id="ARBA00004651"/>
    </source>
</evidence>
<evidence type="ECO:0000256" key="4">
    <source>
        <dbReference type="ARBA" id="ARBA00022989"/>
    </source>
</evidence>
<comment type="caution">
    <text evidence="7">The sequence shown here is derived from an EMBL/GenBank/DDBJ whole genome shotgun (WGS) entry which is preliminary data.</text>
</comment>
<feature type="transmembrane region" description="Helical" evidence="6">
    <location>
        <begin position="107"/>
        <end position="130"/>
    </location>
</feature>
<comment type="subcellular location">
    <subcellularLocation>
        <location evidence="1">Cell membrane</location>
        <topology evidence="1">Multi-pass membrane protein</topology>
    </subcellularLocation>
</comment>
<feature type="transmembrane region" description="Helical" evidence="6">
    <location>
        <begin position="66"/>
        <end position="86"/>
    </location>
</feature>
<feature type="transmembrane region" description="Helical" evidence="6">
    <location>
        <begin position="285"/>
        <end position="305"/>
    </location>
</feature>
<dbReference type="Proteomes" id="UP001246244">
    <property type="component" value="Unassembled WGS sequence"/>
</dbReference>
<dbReference type="PANTHER" id="PTHR30250:SF27">
    <property type="entry name" value="POLYSACCHARIDE BIOSYNTHESIS PROTEIN"/>
    <property type="match status" value="1"/>
</dbReference>
<feature type="transmembrane region" description="Helical" evidence="6">
    <location>
        <begin position="358"/>
        <end position="381"/>
    </location>
</feature>
<gene>
    <name evidence="7" type="ORF">RG963_16135</name>
</gene>
<dbReference type="EMBL" id="JAVKPK010000117">
    <property type="protein sequence ID" value="MDR7667274.1"/>
    <property type="molecule type" value="Genomic_DNA"/>
</dbReference>
<keyword evidence="5 6" id="KW-0472">Membrane</keyword>
<proteinExistence type="predicted"/>
<keyword evidence="4 6" id="KW-1133">Transmembrane helix</keyword>
<evidence type="ECO:0000256" key="3">
    <source>
        <dbReference type="ARBA" id="ARBA00022692"/>
    </source>
</evidence>
<feature type="transmembrane region" description="Helical" evidence="6">
    <location>
        <begin position="418"/>
        <end position="441"/>
    </location>
</feature>
<feature type="transmembrane region" description="Helical" evidence="6">
    <location>
        <begin position="150"/>
        <end position="171"/>
    </location>
</feature>
<feature type="transmembrane region" description="Helical" evidence="6">
    <location>
        <begin position="26"/>
        <end position="46"/>
    </location>
</feature>
<dbReference type="InterPro" id="IPR002797">
    <property type="entry name" value="Polysacc_synth"/>
</dbReference>
<evidence type="ECO:0000256" key="2">
    <source>
        <dbReference type="ARBA" id="ARBA00022475"/>
    </source>
</evidence>
<feature type="transmembrane region" description="Helical" evidence="6">
    <location>
        <begin position="483"/>
        <end position="500"/>
    </location>
</feature>
<evidence type="ECO:0000256" key="5">
    <source>
        <dbReference type="ARBA" id="ARBA00023136"/>
    </source>
</evidence>
<keyword evidence="8" id="KW-1185">Reference proteome</keyword>
<dbReference type="CDD" id="cd13128">
    <property type="entry name" value="MATE_Wzx_like"/>
    <property type="match status" value="1"/>
</dbReference>
<sequence>MVEWRLWRNYNEKHVKGANVSVNKSVNRIVTGSGVILAGTLIGLLFDINVKRVLTSYLSPGDFGIYSFALTVISITGVIATLGLGDGVARYIAYFRGRNEDHKINELITSATVMGLSASAIAMIASPALFEHLTGNGFDTQGEISAVIKIMIFTIPATILLNVAVGVYRGFDRTNVNMYFNKLLRPLSLLLFSLAAVHFGLSFHGIVFMDLLSIIFTFGVMSVYFIKKPPFEPKLKFKFSEPTKELFRYSFPILITSTLINFMTWTATIMLGYFKSAEVVGAYNVVSPLVGFLAIIVSPMGFVYVPVVSKLWGENKTELVGPIYQIMTKWCFLLTFPIFVLIFVYPEYLLTNIYGADYASGAMVLRILALGALANSYFGVNYHTLMASGNSDLLMKCSIASAGMNVLLNFLLIPQYGILGAAIAYSVSFSANEVFMTFKVWKNQNMHPFTSMYRRLTLINIFIVWVMLAARKALMLTGANWEYAAFIILYFAIIQYANILDENEKNIVGEIRKGIFDTIGVRISYIFRIHA</sequence>
<accession>A0ABU2D5L4</accession>
<feature type="transmembrane region" description="Helical" evidence="6">
    <location>
        <begin position="453"/>
        <end position="471"/>
    </location>
</feature>
<evidence type="ECO:0000256" key="6">
    <source>
        <dbReference type="SAM" id="Phobius"/>
    </source>
</evidence>
<protein>
    <submittedName>
        <fullName evidence="7">Flippase</fullName>
    </submittedName>
</protein>
<dbReference type="RefSeq" id="WP_310577302.1">
    <property type="nucleotide sequence ID" value="NZ_JAVKPK010000117.1"/>
</dbReference>
<feature type="transmembrane region" description="Helical" evidence="6">
    <location>
        <begin position="326"/>
        <end position="346"/>
    </location>
</feature>
<reference evidence="8" key="1">
    <citation type="submission" date="2023-07" db="EMBL/GenBank/DDBJ databases">
        <title>Whole-genome sequencing of a new Methanosarcina sp. Z-7115.</title>
        <authorList>
            <person name="Zhilina T.N."/>
            <person name="Merkel A.Y."/>
        </authorList>
    </citation>
    <scope>NUCLEOTIDE SEQUENCE [LARGE SCALE GENOMIC DNA]</scope>
    <source>
        <strain evidence="8">Z-7115</strain>
    </source>
</reference>